<reference evidence="9" key="1">
    <citation type="submission" date="2021-01" db="EMBL/GenBank/DDBJ databases">
        <title>Whole genome shotgun sequence of Actinoplanes tereljensis NBRC 105297.</title>
        <authorList>
            <person name="Komaki H."/>
            <person name="Tamura T."/>
        </authorList>
    </citation>
    <scope>NUCLEOTIDE SEQUENCE</scope>
    <source>
        <strain evidence="9">NBRC 105297</strain>
    </source>
</reference>
<proteinExistence type="inferred from homology"/>
<gene>
    <name evidence="9" type="ORF">Ate02nite_82660</name>
</gene>
<dbReference type="AlphaFoldDB" id="A0A919TWU8"/>
<sequence length="378" mass="40388">MDFTLTELERDLLDLGRTYAEREIAPIAAQAWHEERCPTDVLRGLGELGLLGLLVPEKWGGIDASTVGYVALLEALAAVDPSVAAAWQAHSTIGTMPLLLFGSDDQRERWLRPLAEGRQLAAFGLTEPSAGSDVRSLRTKATRAAGGWVLNGQKAFISNAGTDMSFGVTVLARLADGGFGSFIVERGATGYTEGPKLRGIGWHGLDTRDLFFDDVFVPDDQVVGEPGKGLGQFLSALEVGRISVAALALGTAQGALNLALEYAGQREQFGAKLSSFQAIQFKLADMATQIEAARWLTYYAASLRDAGKPFKKEAAMAKLQASRVATAVTSEAVQIFGGTGYMLESPVARFYCDAKVLEIGEGTNEIQHLVIARELGCA</sequence>
<feature type="domain" description="Acyl-CoA dehydrogenase/oxidase N-terminal" evidence="8">
    <location>
        <begin position="6"/>
        <end position="117"/>
    </location>
</feature>
<feature type="domain" description="Acyl-CoA oxidase/dehydrogenase middle" evidence="7">
    <location>
        <begin position="122"/>
        <end position="215"/>
    </location>
</feature>
<evidence type="ECO:0000313" key="9">
    <source>
        <dbReference type="EMBL" id="GIF25536.1"/>
    </source>
</evidence>
<dbReference type="RefSeq" id="WP_203813340.1">
    <property type="nucleotide sequence ID" value="NZ_BOMY01000051.1"/>
</dbReference>
<evidence type="ECO:0000313" key="10">
    <source>
        <dbReference type="Proteomes" id="UP000623608"/>
    </source>
</evidence>
<dbReference type="Pfam" id="PF02771">
    <property type="entry name" value="Acyl-CoA_dh_N"/>
    <property type="match status" value="1"/>
</dbReference>
<dbReference type="PROSITE" id="PS00073">
    <property type="entry name" value="ACYL_COA_DH_2"/>
    <property type="match status" value="1"/>
</dbReference>
<dbReference type="SUPFAM" id="SSF56645">
    <property type="entry name" value="Acyl-CoA dehydrogenase NM domain-like"/>
    <property type="match status" value="1"/>
</dbReference>
<dbReference type="InterPro" id="IPR046373">
    <property type="entry name" value="Acyl-CoA_Oxase/DH_mid-dom_sf"/>
</dbReference>
<accession>A0A919TWU8</accession>
<keyword evidence="4 5" id="KW-0274">FAD</keyword>
<feature type="domain" description="Acyl-CoA dehydrogenase/oxidase C-terminal" evidence="6">
    <location>
        <begin position="227"/>
        <end position="375"/>
    </location>
</feature>
<evidence type="ECO:0000259" key="6">
    <source>
        <dbReference type="Pfam" id="PF00441"/>
    </source>
</evidence>
<dbReference type="Pfam" id="PF02770">
    <property type="entry name" value="Acyl-CoA_dh_M"/>
    <property type="match status" value="1"/>
</dbReference>
<evidence type="ECO:0000256" key="4">
    <source>
        <dbReference type="ARBA" id="ARBA00022827"/>
    </source>
</evidence>
<dbReference type="InterPro" id="IPR009075">
    <property type="entry name" value="AcylCo_DH/oxidase_C"/>
</dbReference>
<dbReference type="InterPro" id="IPR037069">
    <property type="entry name" value="AcylCoA_DH/ox_N_sf"/>
</dbReference>
<dbReference type="Gene3D" id="1.10.540.10">
    <property type="entry name" value="Acyl-CoA dehydrogenase/oxidase, N-terminal domain"/>
    <property type="match status" value="1"/>
</dbReference>
<evidence type="ECO:0000259" key="7">
    <source>
        <dbReference type="Pfam" id="PF02770"/>
    </source>
</evidence>
<dbReference type="SUPFAM" id="SSF47203">
    <property type="entry name" value="Acyl-CoA dehydrogenase C-terminal domain-like"/>
    <property type="match status" value="1"/>
</dbReference>
<dbReference type="PIRSF" id="PIRSF016578">
    <property type="entry name" value="HsaA"/>
    <property type="match status" value="1"/>
</dbReference>
<dbReference type="InterPro" id="IPR009100">
    <property type="entry name" value="AcylCoA_DH/oxidase_NM_dom_sf"/>
</dbReference>
<evidence type="ECO:0000256" key="5">
    <source>
        <dbReference type="RuleBase" id="RU362125"/>
    </source>
</evidence>
<dbReference type="InterPro" id="IPR006089">
    <property type="entry name" value="Acyl-CoA_DH_CS"/>
</dbReference>
<protein>
    <submittedName>
        <fullName evidence="9">Acyl-CoA dehydrogenase</fullName>
    </submittedName>
</protein>
<dbReference type="FunFam" id="1.20.140.10:FF:000004">
    <property type="entry name" value="Acyl-CoA dehydrogenase FadE25"/>
    <property type="match status" value="1"/>
</dbReference>
<dbReference type="GO" id="GO:0003995">
    <property type="term" value="F:acyl-CoA dehydrogenase activity"/>
    <property type="evidence" value="ECO:0007669"/>
    <property type="project" value="InterPro"/>
</dbReference>
<keyword evidence="10" id="KW-1185">Reference proteome</keyword>
<comment type="caution">
    <text evidence="9">The sequence shown here is derived from an EMBL/GenBank/DDBJ whole genome shotgun (WGS) entry which is preliminary data.</text>
</comment>
<evidence type="ECO:0000256" key="2">
    <source>
        <dbReference type="ARBA" id="ARBA00009347"/>
    </source>
</evidence>
<dbReference type="PROSITE" id="PS00072">
    <property type="entry name" value="ACYL_COA_DH_1"/>
    <property type="match status" value="1"/>
</dbReference>
<dbReference type="PANTHER" id="PTHR43884">
    <property type="entry name" value="ACYL-COA DEHYDROGENASE"/>
    <property type="match status" value="1"/>
</dbReference>
<comment type="cofactor">
    <cofactor evidence="1 5">
        <name>FAD</name>
        <dbReference type="ChEBI" id="CHEBI:57692"/>
    </cofactor>
</comment>
<dbReference type="InterPro" id="IPR013786">
    <property type="entry name" value="AcylCoA_DH/ox_N"/>
</dbReference>
<dbReference type="PANTHER" id="PTHR43884:SF12">
    <property type="entry name" value="ISOVALERYL-COA DEHYDROGENASE, MITOCHONDRIAL-RELATED"/>
    <property type="match status" value="1"/>
</dbReference>
<dbReference type="InterPro" id="IPR036250">
    <property type="entry name" value="AcylCo_DH-like_C"/>
</dbReference>
<keyword evidence="5" id="KW-0560">Oxidoreductase</keyword>
<dbReference type="Proteomes" id="UP000623608">
    <property type="component" value="Unassembled WGS sequence"/>
</dbReference>
<dbReference type="GO" id="GO:0050660">
    <property type="term" value="F:flavin adenine dinucleotide binding"/>
    <property type="evidence" value="ECO:0007669"/>
    <property type="project" value="InterPro"/>
</dbReference>
<evidence type="ECO:0000259" key="8">
    <source>
        <dbReference type="Pfam" id="PF02771"/>
    </source>
</evidence>
<dbReference type="Pfam" id="PF00441">
    <property type="entry name" value="Acyl-CoA_dh_1"/>
    <property type="match status" value="1"/>
</dbReference>
<dbReference type="Gene3D" id="2.40.110.10">
    <property type="entry name" value="Butyryl-CoA Dehydrogenase, subunit A, domain 2"/>
    <property type="match status" value="1"/>
</dbReference>
<name>A0A919TWU8_9ACTN</name>
<dbReference type="EMBL" id="BOMY01000051">
    <property type="protein sequence ID" value="GIF25536.1"/>
    <property type="molecule type" value="Genomic_DNA"/>
</dbReference>
<evidence type="ECO:0000256" key="3">
    <source>
        <dbReference type="ARBA" id="ARBA00022630"/>
    </source>
</evidence>
<dbReference type="Gene3D" id="1.20.140.10">
    <property type="entry name" value="Butyryl-CoA Dehydrogenase, subunit A, domain 3"/>
    <property type="match status" value="1"/>
</dbReference>
<keyword evidence="3 5" id="KW-0285">Flavoprotein</keyword>
<dbReference type="FunFam" id="1.10.540.10:FF:000026">
    <property type="entry name" value="Acyl-CoA dehydrogenase medium chain"/>
    <property type="match status" value="1"/>
</dbReference>
<evidence type="ECO:0000256" key="1">
    <source>
        <dbReference type="ARBA" id="ARBA00001974"/>
    </source>
</evidence>
<dbReference type="InterPro" id="IPR006091">
    <property type="entry name" value="Acyl-CoA_Oxase/DH_mid-dom"/>
</dbReference>
<comment type="similarity">
    <text evidence="2 5">Belongs to the acyl-CoA dehydrogenase family.</text>
</comment>
<organism evidence="9 10">
    <name type="scientific">Paractinoplanes tereljensis</name>
    <dbReference type="NCBI Taxonomy" id="571912"/>
    <lineage>
        <taxon>Bacteria</taxon>
        <taxon>Bacillati</taxon>
        <taxon>Actinomycetota</taxon>
        <taxon>Actinomycetes</taxon>
        <taxon>Micromonosporales</taxon>
        <taxon>Micromonosporaceae</taxon>
        <taxon>Paractinoplanes</taxon>
    </lineage>
</organism>